<keyword evidence="2 5" id="KW-0813">Transport</keyword>
<comment type="similarity">
    <text evidence="5">Belongs to the bacterial solute-binding protein PotD/PotF family.</text>
</comment>
<reference evidence="7 8" key="1">
    <citation type="submission" date="2018-03" db="EMBL/GenBank/DDBJ databases">
        <authorList>
            <person name="Keele B.F."/>
        </authorList>
    </citation>
    <scope>NUCLEOTIDE SEQUENCE [LARGE SCALE GENOMIC DNA]</scope>
    <source>
        <strain evidence="7 8">CECT 8504</strain>
    </source>
</reference>
<comment type="subcellular location">
    <subcellularLocation>
        <location evidence="1 5">Periplasm</location>
    </subcellularLocation>
</comment>
<evidence type="ECO:0000256" key="3">
    <source>
        <dbReference type="ARBA" id="ARBA00022729"/>
    </source>
</evidence>
<dbReference type="PRINTS" id="PR00909">
    <property type="entry name" value="SPERMDNBNDNG"/>
</dbReference>
<feature type="chain" id="PRO_5015324826" description="Putrescine-binding periplasmic protein" evidence="6">
    <location>
        <begin position="19"/>
        <end position="353"/>
    </location>
</feature>
<dbReference type="Pfam" id="PF13416">
    <property type="entry name" value="SBP_bac_8"/>
    <property type="match status" value="1"/>
</dbReference>
<evidence type="ECO:0000256" key="1">
    <source>
        <dbReference type="ARBA" id="ARBA00004418"/>
    </source>
</evidence>
<evidence type="ECO:0000256" key="6">
    <source>
        <dbReference type="SAM" id="SignalP"/>
    </source>
</evidence>
<dbReference type="GO" id="GO:0015846">
    <property type="term" value="P:polyamine transport"/>
    <property type="evidence" value="ECO:0007669"/>
    <property type="project" value="InterPro"/>
</dbReference>
<keyword evidence="8" id="KW-1185">Reference proteome</keyword>
<dbReference type="PANTHER" id="PTHR30222:SF12">
    <property type="entry name" value="NORSPERMIDINE SENSOR"/>
    <property type="match status" value="1"/>
</dbReference>
<sequence>MKFSLIVASAFTATTAAAETVRVLNWDQYIDPAVLQEFTEETGVGVVYDEYVSSEVTEAALISGAKEYDLAVVSSEYFGRLLSNGSIIPIESERLSGREQFDHRVTSRFHRIEGAFTYAVPYLWGTTGIGFDANAVAVRMPEAPTDSWAMIFDPEVVSRFADCGVSIIDAPEEMLSIALHYLQHDPGTSNPQHLEEAEKLLAAVAPYIDAFDSEQTSRLANGEACVAIAWSGDVLVAADQQQEGIDIRYSIPKEGAPIWFDVLVMPKNGSKSDGKYKFLNFLLRPDVIARITNHVWYPNPNASATALIDPEILASPAVYPPDEMLDNLFHIPLRNGDEKRALTRLWRRVKLTL</sequence>
<dbReference type="AlphaFoldDB" id="A0A2R8C2C1"/>
<gene>
    <name evidence="7" type="primary">spuE</name>
    <name evidence="7" type="ORF">PAA8504_04318</name>
</gene>
<dbReference type="Proteomes" id="UP000244912">
    <property type="component" value="Unassembled WGS sequence"/>
</dbReference>
<dbReference type="InterPro" id="IPR001188">
    <property type="entry name" value="Sperm_putr-bd"/>
</dbReference>
<evidence type="ECO:0000313" key="8">
    <source>
        <dbReference type="Proteomes" id="UP000244912"/>
    </source>
</evidence>
<dbReference type="InterPro" id="IPR006059">
    <property type="entry name" value="SBP"/>
</dbReference>
<dbReference type="OrthoDB" id="9769319at2"/>
<feature type="signal peptide" evidence="6">
    <location>
        <begin position="1"/>
        <end position="18"/>
    </location>
</feature>
<keyword evidence="3 6" id="KW-0732">Signal</keyword>
<organism evidence="7 8">
    <name type="scientific">Palleronia abyssalis</name>
    <dbReference type="NCBI Taxonomy" id="1501240"/>
    <lineage>
        <taxon>Bacteria</taxon>
        <taxon>Pseudomonadati</taxon>
        <taxon>Pseudomonadota</taxon>
        <taxon>Alphaproteobacteria</taxon>
        <taxon>Rhodobacterales</taxon>
        <taxon>Roseobacteraceae</taxon>
        <taxon>Palleronia</taxon>
    </lineage>
</organism>
<dbReference type="GO" id="GO:0042597">
    <property type="term" value="C:periplasmic space"/>
    <property type="evidence" value="ECO:0007669"/>
    <property type="project" value="UniProtKB-SubCell"/>
</dbReference>
<dbReference type="Gene3D" id="3.40.190.10">
    <property type="entry name" value="Periplasmic binding protein-like II"/>
    <property type="match status" value="2"/>
</dbReference>
<protein>
    <recommendedName>
        <fullName evidence="5">Putrescine-binding periplasmic protein</fullName>
    </recommendedName>
</protein>
<proteinExistence type="inferred from homology"/>
<dbReference type="RefSeq" id="WP_108896137.1">
    <property type="nucleotide sequence ID" value="NZ_ONZF01000021.1"/>
</dbReference>
<dbReference type="SUPFAM" id="SSF53850">
    <property type="entry name" value="Periplasmic binding protein-like II"/>
    <property type="match status" value="1"/>
</dbReference>
<dbReference type="GO" id="GO:0019808">
    <property type="term" value="F:polyamine binding"/>
    <property type="evidence" value="ECO:0007669"/>
    <property type="project" value="InterPro"/>
</dbReference>
<evidence type="ECO:0000313" key="7">
    <source>
        <dbReference type="EMBL" id="SPJ26456.1"/>
    </source>
</evidence>
<evidence type="ECO:0000256" key="2">
    <source>
        <dbReference type="ARBA" id="ARBA00022448"/>
    </source>
</evidence>
<evidence type="ECO:0000256" key="5">
    <source>
        <dbReference type="PIRNR" id="PIRNR019574"/>
    </source>
</evidence>
<accession>A0A2R8C2C1</accession>
<dbReference type="EMBL" id="ONZF01000021">
    <property type="protein sequence ID" value="SPJ26456.1"/>
    <property type="molecule type" value="Genomic_DNA"/>
</dbReference>
<dbReference type="PANTHER" id="PTHR30222">
    <property type="entry name" value="SPERMIDINE/PUTRESCINE-BINDING PERIPLASMIC PROTEIN"/>
    <property type="match status" value="1"/>
</dbReference>
<comment type="function">
    <text evidence="5">Required for the activity of the bacterial periplasmic transport system of putrescine.</text>
</comment>
<dbReference type="PIRSF" id="PIRSF019574">
    <property type="entry name" value="Periplasmic_polyamine_BP"/>
    <property type="match status" value="1"/>
</dbReference>
<name>A0A2R8C2C1_9RHOB</name>
<keyword evidence="4 5" id="KW-0574">Periplasm</keyword>
<evidence type="ECO:0000256" key="4">
    <source>
        <dbReference type="ARBA" id="ARBA00022764"/>
    </source>
</evidence>